<evidence type="ECO:0000256" key="2">
    <source>
        <dbReference type="ARBA" id="ARBA00023136"/>
    </source>
</evidence>
<dbReference type="Proteomes" id="UP000006054">
    <property type="component" value="Chromosome"/>
</dbReference>
<keyword evidence="2" id="KW-0472">Membrane</keyword>
<evidence type="ECO:0000256" key="3">
    <source>
        <dbReference type="ARBA" id="ARBA00023237"/>
    </source>
</evidence>
<feature type="domain" description="Outer membrane lipoprotein BamD-like" evidence="5">
    <location>
        <begin position="184"/>
        <end position="274"/>
    </location>
</feature>
<keyword evidence="7" id="KW-1185">Reference proteome</keyword>
<feature type="region of interest" description="Disordered" evidence="4">
    <location>
        <begin position="281"/>
        <end position="303"/>
    </location>
</feature>
<organism evidence="6 7">
    <name type="scientific">Bernardetia litoralis (strain ATCC 23117 / DSM 6794 / NBRC 15988 / NCIMB 1366 / Fx l1 / Sio-4)</name>
    <name type="common">Flexibacter litoralis</name>
    <dbReference type="NCBI Taxonomy" id="880071"/>
    <lineage>
        <taxon>Bacteria</taxon>
        <taxon>Pseudomonadati</taxon>
        <taxon>Bacteroidota</taxon>
        <taxon>Cytophagia</taxon>
        <taxon>Cytophagales</taxon>
        <taxon>Bernardetiaceae</taxon>
        <taxon>Bernardetia</taxon>
    </lineage>
</organism>
<protein>
    <submittedName>
        <fullName evidence="6">Beta-barrel assembly machine subunit BamD</fullName>
    </submittedName>
</protein>
<keyword evidence="3" id="KW-0998">Cell outer membrane</keyword>
<dbReference type="InterPro" id="IPR017689">
    <property type="entry name" value="BamD"/>
</dbReference>
<sequence precursor="true">MKLQSMKNIQLVFLLICTLLVTGIFSSCSKFTKAMSNPNWRERDKMAQKYYEEGDYYRAGLLWEDVVPIVKGDPRAEDIQFKYAYCHFYQKQYLLAAYYFKNFYFTYRRSPNAPEAYFMNAFSLYKDSPRTHLDQESSKEAIQAFQDVINTYPESDYAKRASNHLDELRAKLELKAFENAELFYNLGRFKSAVIALENFQKDFPDAPQLDEAAFLRLKSEYDLARNSIYSKQKERYELSKEYYFYLIDRYPQSTFVRDAENIYGNIEKALKNIEKGEIIDTKEKDKKDPKKITTSEGSAGESE</sequence>
<dbReference type="HOGENOM" id="CLU_068039_0_0_10"/>
<dbReference type="NCBIfam" id="TIGR03302">
    <property type="entry name" value="OM_YfiO"/>
    <property type="match status" value="1"/>
</dbReference>
<gene>
    <name evidence="6" type="ordered locus">Fleli_2129</name>
</gene>
<evidence type="ECO:0000313" key="7">
    <source>
        <dbReference type="Proteomes" id="UP000006054"/>
    </source>
</evidence>
<name>I4AKM6_BERLS</name>
<feature type="compositionally biased region" description="Basic and acidic residues" evidence="4">
    <location>
        <begin position="281"/>
        <end position="293"/>
    </location>
</feature>
<dbReference type="RefSeq" id="WP_014797958.1">
    <property type="nucleotide sequence ID" value="NC_018018.1"/>
</dbReference>
<dbReference type="Pfam" id="PF13525">
    <property type="entry name" value="YfiO"/>
    <property type="match status" value="2"/>
</dbReference>
<keyword evidence="1" id="KW-0732">Signal</keyword>
<dbReference type="Gene3D" id="1.25.40.10">
    <property type="entry name" value="Tetratricopeptide repeat domain"/>
    <property type="match status" value="1"/>
</dbReference>
<dbReference type="AlphaFoldDB" id="I4AKM6"/>
<dbReference type="STRING" id="880071.Fleli_2129"/>
<feature type="domain" description="Outer membrane lipoprotein BamD-like" evidence="5">
    <location>
        <begin position="46"/>
        <end position="172"/>
    </location>
</feature>
<dbReference type="PROSITE" id="PS51257">
    <property type="entry name" value="PROKAR_LIPOPROTEIN"/>
    <property type="match status" value="1"/>
</dbReference>
<dbReference type="KEGG" id="fli:Fleli_2129"/>
<evidence type="ECO:0000313" key="6">
    <source>
        <dbReference type="EMBL" id="AFM04511.1"/>
    </source>
</evidence>
<dbReference type="eggNOG" id="COG4105">
    <property type="taxonomic scope" value="Bacteria"/>
</dbReference>
<dbReference type="OrthoDB" id="9770761at2"/>
<accession>I4AKM6</accession>
<dbReference type="InterPro" id="IPR039565">
    <property type="entry name" value="BamD-like"/>
</dbReference>
<reference evidence="7" key="1">
    <citation type="submission" date="2012-06" db="EMBL/GenBank/DDBJ databases">
        <title>The complete genome of Flexibacter litoralis DSM 6794.</title>
        <authorList>
            <person name="Lucas S."/>
            <person name="Copeland A."/>
            <person name="Lapidus A."/>
            <person name="Glavina del Rio T."/>
            <person name="Dalin E."/>
            <person name="Tice H."/>
            <person name="Bruce D."/>
            <person name="Goodwin L."/>
            <person name="Pitluck S."/>
            <person name="Peters L."/>
            <person name="Ovchinnikova G."/>
            <person name="Lu M."/>
            <person name="Kyrpides N."/>
            <person name="Mavromatis K."/>
            <person name="Ivanova N."/>
            <person name="Brettin T."/>
            <person name="Detter J.C."/>
            <person name="Han C."/>
            <person name="Larimer F."/>
            <person name="Land M."/>
            <person name="Hauser L."/>
            <person name="Markowitz V."/>
            <person name="Cheng J.-F."/>
            <person name="Hugenholtz P."/>
            <person name="Woyke T."/>
            <person name="Wu D."/>
            <person name="Spring S."/>
            <person name="Lang E."/>
            <person name="Kopitz M."/>
            <person name="Brambilla E."/>
            <person name="Klenk H.-P."/>
            <person name="Eisen J.A."/>
        </authorList>
    </citation>
    <scope>NUCLEOTIDE SEQUENCE [LARGE SCALE GENOMIC DNA]</scope>
    <source>
        <strain evidence="7">ATCC 23117 / DSM 6794 / NBRC 15988 / NCIMB 1366 / Sio-4</strain>
    </source>
</reference>
<evidence type="ECO:0000256" key="1">
    <source>
        <dbReference type="ARBA" id="ARBA00022729"/>
    </source>
</evidence>
<evidence type="ECO:0000259" key="5">
    <source>
        <dbReference type="Pfam" id="PF13525"/>
    </source>
</evidence>
<dbReference type="EMBL" id="CP003345">
    <property type="protein sequence ID" value="AFM04511.1"/>
    <property type="molecule type" value="Genomic_DNA"/>
</dbReference>
<evidence type="ECO:0000256" key="4">
    <source>
        <dbReference type="SAM" id="MobiDB-lite"/>
    </source>
</evidence>
<dbReference type="SUPFAM" id="SSF48452">
    <property type="entry name" value="TPR-like"/>
    <property type="match status" value="1"/>
</dbReference>
<proteinExistence type="predicted"/>
<dbReference type="InterPro" id="IPR011990">
    <property type="entry name" value="TPR-like_helical_dom_sf"/>
</dbReference>